<dbReference type="Proteomes" id="UP000658613">
    <property type="component" value="Unassembled WGS sequence"/>
</dbReference>
<comment type="caution">
    <text evidence="4">The sequence shown here is derived from an EMBL/GenBank/DDBJ whole genome shotgun (WGS) entry which is preliminary data.</text>
</comment>
<keyword evidence="5" id="KW-1185">Reference proteome</keyword>
<evidence type="ECO:0000256" key="2">
    <source>
        <dbReference type="PIRSR" id="PIRSR605754-1"/>
    </source>
</evidence>
<dbReference type="NCBIfam" id="NF033745">
    <property type="entry name" value="class_C_sortase"/>
    <property type="match status" value="1"/>
</dbReference>
<dbReference type="Gene3D" id="2.40.260.10">
    <property type="entry name" value="Sortase"/>
    <property type="match status" value="1"/>
</dbReference>
<dbReference type="SUPFAM" id="SSF63817">
    <property type="entry name" value="Sortase"/>
    <property type="match status" value="1"/>
</dbReference>
<dbReference type="Pfam" id="PF04203">
    <property type="entry name" value="Sortase"/>
    <property type="match status" value="1"/>
</dbReference>
<sequence length="292" mass="32346">MSTSVQTPARDEEQASLLRRVLLPTIFILLGVIGLMYPIVATQWNNSQQAKVAEQYESDVAGADPHTLNEQVEKARLYNDEKAGGPILDPWLSRISEDNTEYQEYLAQLSGLRAMSQVAIPSIDSRLPVYHGTRENTLQHGLGHLYGTSLPVGGPGSHAVITGHTGLTNATLWDNLSKVVVGDAVYVSTFGEQMKYEVDKIDVVLPEDVDSLRAVPGEDRLTLITCTPYGVNTHRLLVHAHRVPMDPADTGALTDSGTIFQWWMLILLIPALLGAWRLIWWINKERRENSNA</sequence>
<keyword evidence="3" id="KW-0472">Membrane</keyword>
<feature type="transmembrane region" description="Helical" evidence="3">
    <location>
        <begin position="21"/>
        <end position="40"/>
    </location>
</feature>
<evidence type="ECO:0000256" key="3">
    <source>
        <dbReference type="SAM" id="Phobius"/>
    </source>
</evidence>
<protein>
    <submittedName>
        <fullName evidence="4">Sortase A</fullName>
        <ecNumber evidence="4">3.4.22.70</ecNumber>
    </submittedName>
</protein>
<gene>
    <name evidence="4" type="ORF">IW254_001904</name>
</gene>
<dbReference type="InterPro" id="IPR005754">
    <property type="entry name" value="Sortase"/>
</dbReference>
<organism evidence="4 5">
    <name type="scientific">Corynebacterium aquatimens</name>
    <dbReference type="NCBI Taxonomy" id="1190508"/>
    <lineage>
        <taxon>Bacteria</taxon>
        <taxon>Bacillati</taxon>
        <taxon>Actinomycetota</taxon>
        <taxon>Actinomycetes</taxon>
        <taxon>Mycobacteriales</taxon>
        <taxon>Corynebacteriaceae</taxon>
        <taxon>Corynebacterium</taxon>
    </lineage>
</organism>
<dbReference type="GO" id="GO:0016787">
    <property type="term" value="F:hydrolase activity"/>
    <property type="evidence" value="ECO:0007669"/>
    <property type="project" value="UniProtKB-KW"/>
</dbReference>
<feature type="active site" description="Acyl-thioester intermediate" evidence="2">
    <location>
        <position position="226"/>
    </location>
</feature>
<keyword evidence="1 4" id="KW-0378">Hydrolase</keyword>
<feature type="active site" description="Proton donor/acceptor" evidence="2">
    <location>
        <position position="164"/>
    </location>
</feature>
<keyword evidence="3" id="KW-1133">Transmembrane helix</keyword>
<dbReference type="CDD" id="cd05827">
    <property type="entry name" value="Sortase_C"/>
    <property type="match status" value="1"/>
</dbReference>
<evidence type="ECO:0000313" key="4">
    <source>
        <dbReference type="EMBL" id="MBG6122935.1"/>
    </source>
</evidence>
<feature type="transmembrane region" description="Helical" evidence="3">
    <location>
        <begin position="262"/>
        <end position="282"/>
    </location>
</feature>
<name>A0A931E3G9_9CORY</name>
<evidence type="ECO:0000256" key="1">
    <source>
        <dbReference type="ARBA" id="ARBA00022801"/>
    </source>
</evidence>
<dbReference type="NCBIfam" id="TIGR01076">
    <property type="entry name" value="sortase_fam"/>
    <property type="match status" value="1"/>
</dbReference>
<dbReference type="EMBL" id="JADOUE010000001">
    <property type="protein sequence ID" value="MBG6122935.1"/>
    <property type="molecule type" value="Genomic_DNA"/>
</dbReference>
<evidence type="ECO:0000313" key="5">
    <source>
        <dbReference type="Proteomes" id="UP000658613"/>
    </source>
</evidence>
<accession>A0A931E3G9</accession>
<proteinExistence type="predicted"/>
<dbReference type="InterPro" id="IPR042002">
    <property type="entry name" value="Sortase_C"/>
</dbReference>
<reference evidence="4" key="1">
    <citation type="submission" date="2020-11" db="EMBL/GenBank/DDBJ databases">
        <title>Sequencing the genomes of 1000 actinobacteria strains.</title>
        <authorList>
            <person name="Klenk H.-P."/>
        </authorList>
    </citation>
    <scope>NUCLEOTIDE SEQUENCE</scope>
    <source>
        <strain evidence="4">DSM 45632</strain>
    </source>
</reference>
<keyword evidence="3" id="KW-0812">Transmembrane</keyword>
<dbReference type="EC" id="3.4.22.70" evidence="4"/>
<dbReference type="AlphaFoldDB" id="A0A931E3G9"/>
<dbReference type="InterPro" id="IPR023365">
    <property type="entry name" value="Sortase_dom-sf"/>
</dbReference>
<dbReference type="RefSeq" id="WP_231375554.1">
    <property type="nucleotide sequence ID" value="NZ_CP046980.1"/>
</dbReference>